<dbReference type="Pfam" id="PF22848">
    <property type="entry name" value="ASD1_dom"/>
    <property type="match status" value="1"/>
</dbReference>
<dbReference type="InterPro" id="IPR010720">
    <property type="entry name" value="Alpha-L-AF_C"/>
</dbReference>
<dbReference type="GO" id="GO:0046373">
    <property type="term" value="P:L-arabinose metabolic process"/>
    <property type="evidence" value="ECO:0007669"/>
    <property type="project" value="InterPro"/>
</dbReference>
<evidence type="ECO:0000256" key="9">
    <source>
        <dbReference type="ARBA" id="ARBA00023180"/>
    </source>
</evidence>
<evidence type="ECO:0000256" key="1">
    <source>
        <dbReference type="ARBA" id="ARBA00001462"/>
    </source>
</evidence>
<keyword evidence="8" id="KW-0378">Hydrolase</keyword>
<evidence type="ECO:0000256" key="2">
    <source>
        <dbReference type="ARBA" id="ARBA00004498"/>
    </source>
</evidence>
<dbReference type="FunFam" id="3.20.20.80:FF:000025">
    <property type="entry name" value="Alpha-L-arabinofuranosidase 1"/>
    <property type="match status" value="1"/>
</dbReference>
<evidence type="ECO:0000256" key="7">
    <source>
        <dbReference type="ARBA" id="ARBA00022729"/>
    </source>
</evidence>
<dbReference type="AlphaFoldDB" id="A0AAV7HJN7"/>
<keyword evidence="6" id="KW-0272">Extracellular matrix</keyword>
<keyword evidence="9" id="KW-0325">Glycoprotein</keyword>
<proteinExistence type="inferred from homology"/>
<keyword evidence="7 11" id="KW-0732">Signal</keyword>
<dbReference type="InterPro" id="IPR055235">
    <property type="entry name" value="ASD1_cat"/>
</dbReference>
<evidence type="ECO:0000256" key="10">
    <source>
        <dbReference type="ARBA" id="ARBA00082101"/>
    </source>
</evidence>
<comment type="catalytic activity">
    <reaction evidence="1">
        <text>Hydrolysis of terminal non-reducing alpha-L-arabinofuranoside residues in alpha-L-arabinosides.</text>
        <dbReference type="EC" id="3.2.1.55"/>
    </reaction>
</comment>
<reference evidence="13 14" key="1">
    <citation type="journal article" date="2021" name="Hortic Res">
        <title>Chromosome-scale assembly of the Dendrobium chrysotoxum genome enhances the understanding of orchid evolution.</title>
        <authorList>
            <person name="Zhang Y."/>
            <person name="Zhang G.Q."/>
            <person name="Zhang D."/>
            <person name="Liu X.D."/>
            <person name="Xu X.Y."/>
            <person name="Sun W.H."/>
            <person name="Yu X."/>
            <person name="Zhu X."/>
            <person name="Wang Z.W."/>
            <person name="Zhao X."/>
            <person name="Zhong W.Y."/>
            <person name="Chen H."/>
            <person name="Yin W.L."/>
            <person name="Huang T."/>
            <person name="Niu S.C."/>
            <person name="Liu Z.J."/>
        </authorList>
    </citation>
    <scope>NUCLEOTIDE SEQUENCE [LARGE SCALE GENOMIC DNA]</scope>
    <source>
        <strain evidence="13">Lindl</strain>
    </source>
</reference>
<dbReference type="SMART" id="SM00813">
    <property type="entry name" value="Alpha-L-AF_C"/>
    <property type="match status" value="1"/>
</dbReference>
<feature type="domain" description="Alpha-L-arabinofuranosidase C-terminal" evidence="12">
    <location>
        <begin position="461"/>
        <end position="674"/>
    </location>
</feature>
<evidence type="ECO:0000256" key="5">
    <source>
        <dbReference type="ARBA" id="ARBA00022525"/>
    </source>
</evidence>
<dbReference type="InterPro" id="IPR017853">
    <property type="entry name" value="GH"/>
</dbReference>
<protein>
    <recommendedName>
        <fullName evidence="4">non-reducing end alpha-L-arabinofuranosidase</fullName>
        <ecNumber evidence="4">3.2.1.55</ecNumber>
    </recommendedName>
    <alternativeName>
        <fullName evidence="10">Beta-D-xylosidase</fullName>
    </alternativeName>
</protein>
<dbReference type="PANTHER" id="PTHR31776:SF0">
    <property type="entry name" value="ALPHA-L-ARABINOFURANOSIDASE 1"/>
    <property type="match status" value="1"/>
</dbReference>
<feature type="chain" id="PRO_5043697984" description="non-reducing end alpha-L-arabinofuranosidase" evidence="11">
    <location>
        <begin position="27"/>
        <end position="691"/>
    </location>
</feature>
<dbReference type="InterPro" id="IPR008979">
    <property type="entry name" value="Galactose-bd-like_sf"/>
</dbReference>
<accession>A0AAV7HJN7</accession>
<evidence type="ECO:0000313" key="14">
    <source>
        <dbReference type="Proteomes" id="UP000775213"/>
    </source>
</evidence>
<organism evidence="13 14">
    <name type="scientific">Dendrobium chrysotoxum</name>
    <name type="common">Orchid</name>
    <dbReference type="NCBI Taxonomy" id="161865"/>
    <lineage>
        <taxon>Eukaryota</taxon>
        <taxon>Viridiplantae</taxon>
        <taxon>Streptophyta</taxon>
        <taxon>Embryophyta</taxon>
        <taxon>Tracheophyta</taxon>
        <taxon>Spermatophyta</taxon>
        <taxon>Magnoliopsida</taxon>
        <taxon>Liliopsida</taxon>
        <taxon>Asparagales</taxon>
        <taxon>Orchidaceae</taxon>
        <taxon>Epidendroideae</taxon>
        <taxon>Malaxideae</taxon>
        <taxon>Dendrobiinae</taxon>
        <taxon>Dendrobium</taxon>
    </lineage>
</organism>
<evidence type="ECO:0000256" key="8">
    <source>
        <dbReference type="ARBA" id="ARBA00022801"/>
    </source>
</evidence>
<comment type="subcellular location">
    <subcellularLocation>
        <location evidence="2">Secreted</location>
        <location evidence="2">Extracellular space</location>
        <location evidence="2">Extracellular matrix</location>
    </subcellularLocation>
</comment>
<comment type="similarity">
    <text evidence="3">Belongs to the glycosyl hydrolase 51 family.</text>
</comment>
<dbReference type="Proteomes" id="UP000775213">
    <property type="component" value="Unassembled WGS sequence"/>
</dbReference>
<dbReference type="Gene3D" id="2.60.40.1180">
    <property type="entry name" value="Golgi alpha-mannosidase II"/>
    <property type="match status" value="1"/>
</dbReference>
<comment type="caution">
    <text evidence="13">The sequence shown here is derived from an EMBL/GenBank/DDBJ whole genome shotgun (WGS) entry which is preliminary data.</text>
</comment>
<name>A0AAV7HJN7_DENCH</name>
<dbReference type="SUPFAM" id="SSF49785">
    <property type="entry name" value="Galactose-binding domain-like"/>
    <property type="match status" value="1"/>
</dbReference>
<evidence type="ECO:0000313" key="13">
    <source>
        <dbReference type="EMBL" id="KAH0469181.1"/>
    </source>
</evidence>
<dbReference type="Gene3D" id="3.20.20.80">
    <property type="entry name" value="Glycosidases"/>
    <property type="match status" value="1"/>
</dbReference>
<evidence type="ECO:0000256" key="11">
    <source>
        <dbReference type="SAM" id="SignalP"/>
    </source>
</evidence>
<evidence type="ECO:0000259" key="12">
    <source>
        <dbReference type="SMART" id="SM00813"/>
    </source>
</evidence>
<sequence>MGVKGEFFEIVSLFLTLLCFSCLTYAMEFEANQTASLVVDASAESGRKMPDNMFGIFFEEINHAGAGGLWAELVSNRGFEAGGPVTPSNIDPWSTIGNESSIFLSTDRSSCFSRNKVALRMEVLCDDGGPYSCPAGGVGVYNPGYWGMHVEEGKKYKVVMYIMSKDNAIILVSLKSSDRLTYLAGDTIRVGTSKTSYWTKVELILESKGTNANSRLEITTTKKGVYWFDQVSVMPMDTYKGHGFRKDLGSMLENLKPRFLRFPGGSFVEGEWLRNAFRWRETVGPWEERPGHFGDVWKYWTDDGLGYFEFLQLAEDIGASPIWVINNGISHHDQVDSSDILPFVKDTLDGIEFARGHSYSNWGSVRTSMGHPEPFQLNLIAIGNQDCFKQNYRGNYLKFYSLVKAAYPDIKIITNCDASSQELDHPADLYDIHVYTSASDMFSRVYQFDRLKRTGPKAFVSEYAVTGRDAGRGNLLAALAEAGFLIGLEKNSDVVGMASFAPLFVNDNDRSFNPDAIVFNSWQQYGTPTYWMQHFFKESSGAVFHPSILQSSTASSLAASAITWQSSEDRKTYLRVKVIASSFSLLFNPWNAHGITCEVLFMQIVNFGNDVTNIKIVLTGLQYAVDSFGSKKTLLTSQNSMDENSFNEPTKVVPVSSMLLNAGTSMDIKLYPHSLTSIDLLLDSTSYRSAM</sequence>
<evidence type="ECO:0000256" key="3">
    <source>
        <dbReference type="ARBA" id="ARBA00007186"/>
    </source>
</evidence>
<dbReference type="Pfam" id="PF06964">
    <property type="entry name" value="Alpha-L-AF_C"/>
    <property type="match status" value="1"/>
</dbReference>
<evidence type="ECO:0000256" key="4">
    <source>
        <dbReference type="ARBA" id="ARBA00012670"/>
    </source>
</evidence>
<dbReference type="FunFam" id="2.60.120.260:FF:000063">
    <property type="entry name" value="Putative alpha-L-arabinofuranosidase family protein"/>
    <property type="match status" value="1"/>
</dbReference>
<evidence type="ECO:0000256" key="6">
    <source>
        <dbReference type="ARBA" id="ARBA00022530"/>
    </source>
</evidence>
<dbReference type="InterPro" id="IPR051563">
    <property type="entry name" value="Glycosyl_Hydrolase_51"/>
</dbReference>
<dbReference type="EMBL" id="JAGFBR010000003">
    <property type="protein sequence ID" value="KAH0469181.1"/>
    <property type="molecule type" value="Genomic_DNA"/>
</dbReference>
<dbReference type="PANTHER" id="PTHR31776">
    <property type="entry name" value="ALPHA-L-ARABINOFURANOSIDASE 1"/>
    <property type="match status" value="1"/>
</dbReference>
<dbReference type="EC" id="3.2.1.55" evidence="4"/>
<dbReference type="InterPro" id="IPR013780">
    <property type="entry name" value="Glyco_hydro_b"/>
</dbReference>
<gene>
    <name evidence="13" type="ORF">IEQ34_002413</name>
</gene>
<keyword evidence="14" id="KW-1185">Reference proteome</keyword>
<dbReference type="SUPFAM" id="SSF51445">
    <property type="entry name" value="(Trans)glycosidases"/>
    <property type="match status" value="1"/>
</dbReference>
<keyword evidence="5" id="KW-0964">Secreted</keyword>
<dbReference type="GO" id="GO:0046556">
    <property type="term" value="F:alpha-L-arabinofuranosidase activity"/>
    <property type="evidence" value="ECO:0007669"/>
    <property type="project" value="UniProtKB-EC"/>
</dbReference>
<feature type="signal peptide" evidence="11">
    <location>
        <begin position="1"/>
        <end position="26"/>
    </location>
</feature>